<dbReference type="InterPro" id="IPR043461">
    <property type="entry name" value="LpxH-like"/>
</dbReference>
<dbReference type="CDD" id="cd07398">
    <property type="entry name" value="MPP_YbbF-LpxH"/>
    <property type="match status" value="1"/>
</dbReference>
<dbReference type="RefSeq" id="WP_181758615.1">
    <property type="nucleotide sequence ID" value="NZ_BMCR01000002.1"/>
</dbReference>
<dbReference type="GO" id="GO:0046872">
    <property type="term" value="F:metal ion binding"/>
    <property type="evidence" value="ECO:0007669"/>
    <property type="project" value="UniProtKB-KW"/>
</dbReference>
<evidence type="ECO:0000256" key="4">
    <source>
        <dbReference type="ARBA" id="ARBA00023136"/>
    </source>
</evidence>
<dbReference type="Gene3D" id="3.60.21.10">
    <property type="match status" value="1"/>
</dbReference>
<dbReference type="AlphaFoldDB" id="A0A838XKM7"/>
<proteinExistence type="predicted"/>
<evidence type="ECO:0000256" key="1">
    <source>
        <dbReference type="ARBA" id="ARBA00022475"/>
    </source>
</evidence>
<dbReference type="Proteomes" id="UP000559404">
    <property type="component" value="Unassembled WGS sequence"/>
</dbReference>
<dbReference type="InterPro" id="IPR004843">
    <property type="entry name" value="Calcineurin-like_PHP"/>
</dbReference>
<gene>
    <name evidence="7" type="ORF">H1W37_01980</name>
</gene>
<reference evidence="7 8" key="2">
    <citation type="submission" date="2020-08" db="EMBL/GenBank/DDBJ databases">
        <title>Stappia taiwanensis sp. nov., isolated from a coastal thermal spring.</title>
        <authorList>
            <person name="Kampfer P."/>
        </authorList>
    </citation>
    <scope>NUCLEOTIDE SEQUENCE [LARGE SCALE GENOMIC DNA]</scope>
    <source>
        <strain evidence="7 8">DSM 23284</strain>
    </source>
</reference>
<dbReference type="GO" id="GO:0008758">
    <property type="term" value="F:UDP-2,3-diacylglucosamine hydrolase activity"/>
    <property type="evidence" value="ECO:0007669"/>
    <property type="project" value="TreeGrafter"/>
</dbReference>
<protein>
    <submittedName>
        <fullName evidence="7">UDP-2,3-diacylglucosamine diphosphatase</fullName>
    </submittedName>
</protein>
<evidence type="ECO:0000313" key="8">
    <source>
        <dbReference type="Proteomes" id="UP000559404"/>
    </source>
</evidence>
<sequence>MSAEQAPRHYRTLFLSDIHLGTRGCQAELLLDFLRYNDAETIYLVGDIVDGWRLRRMWHWPQLHNDVVQKLLRKGRKGARIVYTPGNHDEFLRDFLGTHFGGIEVVDETIHETADGRRYLVIHGDRFDVVVRHAKWLAYLGDWAYVSALNLNTGLNMVRRRLGLTYWSLSAWAKLKVKNAVNFIGKFEETLAQEAERQGVDGVICGHIHHAADHTDYGTHYINTGDWVESCTAVAEHHDGTFEVIHWAKRGEWARLPKPSTARAAA</sequence>
<keyword evidence="5" id="KW-0464">Manganese</keyword>
<keyword evidence="4" id="KW-0472">Membrane</keyword>
<evidence type="ECO:0000259" key="6">
    <source>
        <dbReference type="Pfam" id="PF00149"/>
    </source>
</evidence>
<dbReference type="GO" id="GO:0009245">
    <property type="term" value="P:lipid A biosynthetic process"/>
    <property type="evidence" value="ECO:0007669"/>
    <property type="project" value="TreeGrafter"/>
</dbReference>
<dbReference type="SUPFAM" id="SSF56300">
    <property type="entry name" value="Metallo-dependent phosphatases"/>
    <property type="match status" value="1"/>
</dbReference>
<dbReference type="PANTHER" id="PTHR34990:SF2">
    <property type="entry name" value="BLL8164 PROTEIN"/>
    <property type="match status" value="1"/>
</dbReference>
<keyword evidence="3" id="KW-0479">Metal-binding</keyword>
<keyword evidence="1" id="KW-1003">Cell membrane</keyword>
<accession>A0A838XKM7</accession>
<dbReference type="InterPro" id="IPR029052">
    <property type="entry name" value="Metallo-depent_PP-like"/>
</dbReference>
<dbReference type="EMBL" id="JACEON010000002">
    <property type="protein sequence ID" value="MBA4610407.1"/>
    <property type="molecule type" value="Genomic_DNA"/>
</dbReference>
<name>A0A838XKM7_9HYPH</name>
<evidence type="ECO:0000256" key="5">
    <source>
        <dbReference type="ARBA" id="ARBA00023211"/>
    </source>
</evidence>
<dbReference type="GO" id="GO:0016020">
    <property type="term" value="C:membrane"/>
    <property type="evidence" value="ECO:0007669"/>
    <property type="project" value="GOC"/>
</dbReference>
<dbReference type="PANTHER" id="PTHR34990">
    <property type="entry name" value="UDP-2,3-DIACYLGLUCOSAMINE HYDROLASE-RELATED"/>
    <property type="match status" value="1"/>
</dbReference>
<organism evidence="7 8">
    <name type="scientific">Stappia taiwanensis</name>
    <dbReference type="NCBI Taxonomy" id="992267"/>
    <lineage>
        <taxon>Bacteria</taxon>
        <taxon>Pseudomonadati</taxon>
        <taxon>Pseudomonadota</taxon>
        <taxon>Alphaproteobacteria</taxon>
        <taxon>Hyphomicrobiales</taxon>
        <taxon>Stappiaceae</taxon>
        <taxon>Stappia</taxon>
    </lineage>
</organism>
<evidence type="ECO:0000256" key="2">
    <source>
        <dbReference type="ARBA" id="ARBA00022519"/>
    </source>
</evidence>
<comment type="caution">
    <text evidence="7">The sequence shown here is derived from an EMBL/GenBank/DDBJ whole genome shotgun (WGS) entry which is preliminary data.</text>
</comment>
<dbReference type="Pfam" id="PF00149">
    <property type="entry name" value="Metallophos"/>
    <property type="match status" value="1"/>
</dbReference>
<evidence type="ECO:0000313" key="7">
    <source>
        <dbReference type="EMBL" id="MBA4610407.1"/>
    </source>
</evidence>
<feature type="domain" description="Calcineurin-like phosphoesterase" evidence="6">
    <location>
        <begin position="11"/>
        <end position="210"/>
    </location>
</feature>
<reference evidence="7 8" key="1">
    <citation type="submission" date="2020-07" db="EMBL/GenBank/DDBJ databases">
        <authorList>
            <person name="Li M."/>
        </authorList>
    </citation>
    <scope>NUCLEOTIDE SEQUENCE [LARGE SCALE GENOMIC DNA]</scope>
    <source>
        <strain evidence="7 8">DSM 23284</strain>
    </source>
</reference>
<evidence type="ECO:0000256" key="3">
    <source>
        <dbReference type="ARBA" id="ARBA00022723"/>
    </source>
</evidence>
<keyword evidence="2" id="KW-0997">Cell inner membrane</keyword>
<keyword evidence="8" id="KW-1185">Reference proteome</keyword>